<dbReference type="CDD" id="cd18793">
    <property type="entry name" value="SF2_C_SNF"/>
    <property type="match status" value="1"/>
</dbReference>
<evidence type="ECO:0000256" key="4">
    <source>
        <dbReference type="ARBA" id="ARBA00022801"/>
    </source>
</evidence>
<dbReference type="AlphaFoldDB" id="A0A6H5I5V5"/>
<dbReference type="Pfam" id="PF00176">
    <property type="entry name" value="SNF2-rel_dom"/>
    <property type="match status" value="1"/>
</dbReference>
<dbReference type="Gene3D" id="3.40.50.300">
    <property type="entry name" value="P-loop containing nucleotide triphosphate hydrolases"/>
    <property type="match status" value="1"/>
</dbReference>
<dbReference type="Proteomes" id="UP000479190">
    <property type="component" value="Unassembled WGS sequence"/>
</dbReference>
<feature type="domain" description="Helicase C-terminal" evidence="10">
    <location>
        <begin position="314"/>
        <end position="488"/>
    </location>
</feature>
<protein>
    <recommendedName>
        <fullName evidence="13">Helicase ATP-binding domain-containing protein</fullName>
    </recommendedName>
</protein>
<dbReference type="Pfam" id="PF00271">
    <property type="entry name" value="Helicase_C"/>
    <property type="match status" value="1"/>
</dbReference>
<dbReference type="GO" id="GO:0005634">
    <property type="term" value="C:nucleus"/>
    <property type="evidence" value="ECO:0007669"/>
    <property type="project" value="UniProtKB-SubCell"/>
</dbReference>
<dbReference type="InterPro" id="IPR049730">
    <property type="entry name" value="SNF2/RAD54-like_C"/>
</dbReference>
<dbReference type="EMBL" id="CADCXV010000689">
    <property type="protein sequence ID" value="CAB0032757.1"/>
    <property type="molecule type" value="Genomic_DNA"/>
</dbReference>
<evidence type="ECO:0000256" key="5">
    <source>
        <dbReference type="ARBA" id="ARBA00022806"/>
    </source>
</evidence>
<evidence type="ECO:0000313" key="11">
    <source>
        <dbReference type="EMBL" id="CAB0032757.1"/>
    </source>
</evidence>
<dbReference type="InterPro" id="IPR001650">
    <property type="entry name" value="Helicase_C-like"/>
</dbReference>
<dbReference type="InterPro" id="IPR038718">
    <property type="entry name" value="SNF2-like_sf"/>
</dbReference>
<keyword evidence="6" id="KW-0067">ATP-binding</keyword>
<keyword evidence="12" id="KW-1185">Reference proteome</keyword>
<keyword evidence="8" id="KW-0539">Nucleus</keyword>
<keyword evidence="3" id="KW-0547">Nucleotide-binding</keyword>
<evidence type="ECO:0000256" key="2">
    <source>
        <dbReference type="ARBA" id="ARBA00007025"/>
    </source>
</evidence>
<feature type="domain" description="Helicase ATP-binding" evidence="9">
    <location>
        <begin position="61"/>
        <end position="236"/>
    </location>
</feature>
<comment type="subcellular location">
    <subcellularLocation>
        <location evidence="1">Nucleus</location>
    </subcellularLocation>
</comment>
<proteinExistence type="inferred from homology"/>
<dbReference type="PROSITE" id="PS51194">
    <property type="entry name" value="HELICASE_CTER"/>
    <property type="match status" value="1"/>
</dbReference>
<dbReference type="InterPro" id="IPR044574">
    <property type="entry name" value="ARIP4-like"/>
</dbReference>
<dbReference type="SUPFAM" id="SSF52540">
    <property type="entry name" value="P-loop containing nucleoside triphosphate hydrolases"/>
    <property type="match status" value="2"/>
</dbReference>
<dbReference type="GO" id="GO:0005524">
    <property type="term" value="F:ATP binding"/>
    <property type="evidence" value="ECO:0007669"/>
    <property type="project" value="UniProtKB-KW"/>
</dbReference>
<evidence type="ECO:0000259" key="10">
    <source>
        <dbReference type="PROSITE" id="PS51194"/>
    </source>
</evidence>
<dbReference type="InterPro" id="IPR000330">
    <property type="entry name" value="SNF2_N"/>
</dbReference>
<keyword evidence="7" id="KW-0238">DNA-binding</keyword>
<keyword evidence="4" id="KW-0378">Hydrolase</keyword>
<dbReference type="PROSITE" id="PS51192">
    <property type="entry name" value="HELICASE_ATP_BIND_1"/>
    <property type="match status" value="1"/>
</dbReference>
<dbReference type="SMART" id="SM00487">
    <property type="entry name" value="DEXDc"/>
    <property type="match status" value="1"/>
</dbReference>
<evidence type="ECO:0000256" key="6">
    <source>
        <dbReference type="ARBA" id="ARBA00022840"/>
    </source>
</evidence>
<accession>A0A6H5I5V5</accession>
<evidence type="ECO:0000256" key="8">
    <source>
        <dbReference type="ARBA" id="ARBA00023242"/>
    </source>
</evidence>
<evidence type="ECO:0000313" key="12">
    <source>
        <dbReference type="Proteomes" id="UP000479190"/>
    </source>
</evidence>
<evidence type="ECO:0000256" key="7">
    <source>
        <dbReference type="ARBA" id="ARBA00023125"/>
    </source>
</evidence>
<evidence type="ECO:0000259" key="9">
    <source>
        <dbReference type="PROSITE" id="PS51192"/>
    </source>
</evidence>
<dbReference type="InterPro" id="IPR014001">
    <property type="entry name" value="Helicase_ATP-bd"/>
</dbReference>
<dbReference type="PANTHER" id="PTHR45797">
    <property type="entry name" value="RAD54-LIKE"/>
    <property type="match status" value="1"/>
</dbReference>
<dbReference type="Gene3D" id="3.40.50.10810">
    <property type="entry name" value="Tandem AAA-ATPase domain"/>
    <property type="match status" value="1"/>
</dbReference>
<gene>
    <name evidence="11" type="ORF">TBRA_LOCUS4683</name>
</gene>
<keyword evidence="5" id="KW-0347">Helicase</keyword>
<dbReference type="GO" id="GO:0004386">
    <property type="term" value="F:helicase activity"/>
    <property type="evidence" value="ECO:0007669"/>
    <property type="project" value="UniProtKB-KW"/>
</dbReference>
<dbReference type="SMART" id="SM00490">
    <property type="entry name" value="HELICc"/>
    <property type="match status" value="1"/>
</dbReference>
<name>A0A6H5I5V5_9HYME</name>
<dbReference type="PANTHER" id="PTHR45797:SF3">
    <property type="entry name" value="TRANSCRIPTIONAL REGULATOR ATRX HOMOLOG"/>
    <property type="match status" value="1"/>
</dbReference>
<dbReference type="GO" id="GO:0016887">
    <property type="term" value="F:ATP hydrolysis activity"/>
    <property type="evidence" value="ECO:0007669"/>
    <property type="project" value="InterPro"/>
</dbReference>
<reference evidence="11 12" key="1">
    <citation type="submission" date="2020-02" db="EMBL/GenBank/DDBJ databases">
        <authorList>
            <person name="Ferguson B K."/>
        </authorList>
    </citation>
    <scope>NUCLEOTIDE SEQUENCE [LARGE SCALE GENOMIC DNA]</scope>
</reference>
<comment type="similarity">
    <text evidence="2">Belongs to the SNF2/RAD54 helicase family.</text>
</comment>
<sequence>MNSDNNENELDYREENLILDYDLEKKKPLLRVDKGIAQHLKYYQKKGVIFMWDSCFESIELTKSSPGSGCILAHCMGLGKTFQVVTLVYTLLTNKVTEIKRVLILCPKSTVLNWVDEFNMWQKKAESQSRIQLFQAGESSKRKKILHKWHTEGGVLIMSYQKFFSSSKIKNNQLYLLDPGADLVVCDEGHILKEKKSQISNLVKRVNTKRRIVLTGTPLQNNLDEYHCIFDFVKPYLLGTEKEYKNLFVNPIKNGQYNNSTDADVRMMKIRTDVLDRKLIGCIQRYNYDETIKNILPKKIEYVIYLKLSKIQINLHKAYEKFIERLVFSTCLSTHRVIEYFLSVFDKNRSKHDCPFKFKGRWLKNSDYFLIDGQVKEIDRQKFMAQFNDPKNLQGRLMIVSTQVACLGVNLIGANRVIIFEPHYNPSADLQSIFRIFRYGQKKVSYIYRFVGVGTLEETVYNRQVTKLSLSNRVLDKKETKRHFNEEELDISVNVPLRLPSDSPEFPPPEDNVLSSILKRLKDSIHCYTEHDSLLQHQVRFTLVITD</sequence>
<organism evidence="11 12">
    <name type="scientific">Trichogramma brassicae</name>
    <dbReference type="NCBI Taxonomy" id="86971"/>
    <lineage>
        <taxon>Eukaryota</taxon>
        <taxon>Metazoa</taxon>
        <taxon>Ecdysozoa</taxon>
        <taxon>Arthropoda</taxon>
        <taxon>Hexapoda</taxon>
        <taxon>Insecta</taxon>
        <taxon>Pterygota</taxon>
        <taxon>Neoptera</taxon>
        <taxon>Endopterygota</taxon>
        <taxon>Hymenoptera</taxon>
        <taxon>Apocrita</taxon>
        <taxon>Proctotrupomorpha</taxon>
        <taxon>Chalcidoidea</taxon>
        <taxon>Trichogrammatidae</taxon>
        <taxon>Trichogramma</taxon>
    </lineage>
</organism>
<evidence type="ECO:0000256" key="1">
    <source>
        <dbReference type="ARBA" id="ARBA00004123"/>
    </source>
</evidence>
<evidence type="ECO:0008006" key="13">
    <source>
        <dbReference type="Google" id="ProtNLM"/>
    </source>
</evidence>
<dbReference type="GO" id="GO:0003677">
    <property type="term" value="F:DNA binding"/>
    <property type="evidence" value="ECO:0007669"/>
    <property type="project" value="UniProtKB-KW"/>
</dbReference>
<dbReference type="InterPro" id="IPR027417">
    <property type="entry name" value="P-loop_NTPase"/>
</dbReference>
<evidence type="ECO:0000256" key="3">
    <source>
        <dbReference type="ARBA" id="ARBA00022741"/>
    </source>
</evidence>
<dbReference type="OrthoDB" id="9900844at2759"/>